<comment type="caution">
    <text evidence="2">The sequence shown here is derived from an EMBL/GenBank/DDBJ whole genome shotgun (WGS) entry which is preliminary data.</text>
</comment>
<evidence type="ECO:0000313" key="3">
    <source>
        <dbReference type="Proteomes" id="UP001235840"/>
    </source>
</evidence>
<dbReference type="SUPFAM" id="SSF58104">
    <property type="entry name" value="Methyl-accepting chemotaxis protein (MCP) signaling domain"/>
    <property type="match status" value="1"/>
</dbReference>
<dbReference type="EMBL" id="JAUSTY010000004">
    <property type="protein sequence ID" value="MDQ0165325.1"/>
    <property type="molecule type" value="Genomic_DNA"/>
</dbReference>
<protein>
    <submittedName>
        <fullName evidence="2">X-X-X-Leu-X-X-Gly heptad repeat protein</fullName>
    </submittedName>
</protein>
<dbReference type="InterPro" id="IPR023908">
    <property type="entry name" value="xxxLxxG_rpt"/>
</dbReference>
<organism evidence="2 3">
    <name type="scientific">Caldalkalibacillus horti</name>
    <dbReference type="NCBI Taxonomy" id="77523"/>
    <lineage>
        <taxon>Bacteria</taxon>
        <taxon>Bacillati</taxon>
        <taxon>Bacillota</taxon>
        <taxon>Bacilli</taxon>
        <taxon>Bacillales</taxon>
        <taxon>Bacillaceae</taxon>
        <taxon>Caldalkalibacillus</taxon>
    </lineage>
</organism>
<gene>
    <name evidence="2" type="ORF">J2S11_001225</name>
</gene>
<feature type="chain" id="PRO_5045055604" evidence="1">
    <location>
        <begin position="26"/>
        <end position="610"/>
    </location>
</feature>
<keyword evidence="1" id="KW-0732">Signal</keyword>
<proteinExistence type="predicted"/>
<name>A0ABT9VWF1_9BACI</name>
<evidence type="ECO:0000313" key="2">
    <source>
        <dbReference type="EMBL" id="MDQ0165325.1"/>
    </source>
</evidence>
<dbReference type="NCBIfam" id="TIGR03057">
    <property type="entry name" value="xxxLxxG_by_4"/>
    <property type="match status" value="1"/>
</dbReference>
<evidence type="ECO:0000256" key="1">
    <source>
        <dbReference type="SAM" id="SignalP"/>
    </source>
</evidence>
<sequence>MRSIRKYLLILMTILLLLPSWSATTANSNSSTSQEDASTEMGEVSSKDEVVYATLNPSGKSEHIYVVNILDVAKAGEITDFGQYSSLKNLSNLSLIEQQDDSVSFVAPEGKFYYQGNIDDDSLPWNFSISYWLDGEEIAPDELIGENGDVQIQIETSANASVNPIFFENYLLQISVSFDLEKFKDIKAPDGVFANAGKNKQITFTVMPEQEETLLLEANVTDFELAGIDIAAVPFSMSVELPDMDSMTGDFATLSDAIEEVHNGITELLNGITELHDGASELRSGSREYRDGIAAINDSSADLVQASATIGEALKTLDQSLRGSLGEGSLDELQQLEDGLMQMANGLREMATGLETLGTHFGTSYEMLNNAMEEIPEHDVTEEDIQQLYASGANRAVLDKLISTYAAAQKAKGTYNAVKESFDAMETTLKQVNGSLTEMAGQMTGIAAELSAPTNQNPAESLAQLQEGISSLAQNYEAFHTGLEDYTGGIGQLSNSYGELDQGIEGLTDGIGELKDGVGELHAGTAELSSSTRDLPDQMKDEVDQLMADYDHSDFEVVSFVSQENENINLVQFVFRTADLKHPEPEVTENQAEEKEGFWNRFINLFRDLF</sequence>
<accession>A0ABT9VWF1</accession>
<feature type="signal peptide" evidence="1">
    <location>
        <begin position="1"/>
        <end position="25"/>
    </location>
</feature>
<reference evidence="2 3" key="1">
    <citation type="submission" date="2023-07" db="EMBL/GenBank/DDBJ databases">
        <title>Genomic Encyclopedia of Type Strains, Phase IV (KMG-IV): sequencing the most valuable type-strain genomes for metagenomic binning, comparative biology and taxonomic classification.</title>
        <authorList>
            <person name="Goeker M."/>
        </authorList>
    </citation>
    <scope>NUCLEOTIDE SEQUENCE [LARGE SCALE GENOMIC DNA]</scope>
    <source>
        <strain evidence="2 3">DSM 12751</strain>
    </source>
</reference>
<dbReference type="RefSeq" id="WP_307392285.1">
    <property type="nucleotide sequence ID" value="NZ_BAAADK010000045.1"/>
</dbReference>
<dbReference type="Gene3D" id="1.10.287.950">
    <property type="entry name" value="Methyl-accepting chemotaxis protein"/>
    <property type="match status" value="1"/>
</dbReference>
<dbReference type="Proteomes" id="UP001235840">
    <property type="component" value="Unassembled WGS sequence"/>
</dbReference>
<keyword evidence="3" id="KW-1185">Reference proteome</keyword>